<keyword evidence="9" id="KW-1185">Reference proteome</keyword>
<dbReference type="RefSeq" id="WP_202989525.1">
    <property type="nucleotide sequence ID" value="NZ_JAENHO010000001.1"/>
</dbReference>
<feature type="region of interest" description="Disordered" evidence="5">
    <location>
        <begin position="413"/>
        <end position="482"/>
    </location>
</feature>
<dbReference type="Pfam" id="PF01385">
    <property type="entry name" value="OrfB_IS605"/>
    <property type="match status" value="1"/>
</dbReference>
<dbReference type="EMBL" id="JAENHO010000001">
    <property type="protein sequence ID" value="MBL7253194.1"/>
    <property type="molecule type" value="Genomic_DNA"/>
</dbReference>
<comment type="caution">
    <text evidence="8">The sequence shown here is derived from an EMBL/GenBank/DDBJ whole genome shotgun (WGS) entry which is preliminary data.</text>
</comment>
<keyword evidence="4" id="KW-0233">DNA recombination</keyword>
<name>A0ABS1VEU9_9ACTN</name>
<evidence type="ECO:0000259" key="7">
    <source>
        <dbReference type="Pfam" id="PF07282"/>
    </source>
</evidence>
<keyword evidence="2" id="KW-0815">Transposition</keyword>
<dbReference type="NCBIfam" id="NF040570">
    <property type="entry name" value="guided_TnpB"/>
    <property type="match status" value="1"/>
</dbReference>
<dbReference type="InterPro" id="IPR010095">
    <property type="entry name" value="Cas12f1-like_TNB"/>
</dbReference>
<keyword evidence="3" id="KW-0238">DNA-binding</keyword>
<dbReference type="Pfam" id="PF07282">
    <property type="entry name" value="Cas12f1-like_TNB"/>
    <property type="match status" value="1"/>
</dbReference>
<dbReference type="InterPro" id="IPR001959">
    <property type="entry name" value="Transposase"/>
</dbReference>
<gene>
    <name evidence="8" type="ORF">JKJ07_02605</name>
</gene>
<evidence type="ECO:0000256" key="3">
    <source>
        <dbReference type="ARBA" id="ARBA00023125"/>
    </source>
</evidence>
<feature type="domain" description="Cas12f1-like TNB" evidence="7">
    <location>
        <begin position="330"/>
        <end position="392"/>
    </location>
</feature>
<reference evidence="8 9" key="1">
    <citation type="submission" date="2021-01" db="EMBL/GenBank/DDBJ databases">
        <title>Actinoplanes sp. nov. LDG1-01 isolated from lichen.</title>
        <authorList>
            <person name="Saeng-In P."/>
            <person name="Phongsopitanun W."/>
            <person name="Kanchanasin P."/>
            <person name="Yuki M."/>
            <person name="Kudo T."/>
            <person name="Ohkuma M."/>
            <person name="Tanasupawat S."/>
        </authorList>
    </citation>
    <scope>NUCLEOTIDE SEQUENCE [LARGE SCALE GENOMIC DNA]</scope>
    <source>
        <strain evidence="8 9">LDG1-01</strain>
    </source>
</reference>
<feature type="domain" description="Probable transposase IS891/IS1136/IS1341" evidence="6">
    <location>
        <begin position="193"/>
        <end position="310"/>
    </location>
</feature>
<feature type="region of interest" description="Disordered" evidence="5">
    <location>
        <begin position="239"/>
        <end position="263"/>
    </location>
</feature>
<evidence type="ECO:0000259" key="6">
    <source>
        <dbReference type="Pfam" id="PF01385"/>
    </source>
</evidence>
<organism evidence="8 9">
    <name type="scientific">Paractinoplanes lichenicola</name>
    <dbReference type="NCBI Taxonomy" id="2802976"/>
    <lineage>
        <taxon>Bacteria</taxon>
        <taxon>Bacillati</taxon>
        <taxon>Actinomycetota</taxon>
        <taxon>Actinomycetes</taxon>
        <taxon>Micromonosporales</taxon>
        <taxon>Micromonosporaceae</taxon>
        <taxon>Paractinoplanes</taxon>
    </lineage>
</organism>
<accession>A0ABS1VEU9</accession>
<dbReference type="Proteomes" id="UP000598996">
    <property type="component" value="Unassembled WGS sequence"/>
</dbReference>
<protein>
    <submittedName>
        <fullName evidence="8">Transposase</fullName>
    </submittedName>
</protein>
<evidence type="ECO:0000256" key="2">
    <source>
        <dbReference type="ARBA" id="ARBA00022578"/>
    </source>
</evidence>
<evidence type="ECO:0000256" key="1">
    <source>
        <dbReference type="ARBA" id="ARBA00008761"/>
    </source>
</evidence>
<comment type="similarity">
    <text evidence="1">In the C-terminal section; belongs to the transposase 35 family.</text>
</comment>
<evidence type="ECO:0000313" key="9">
    <source>
        <dbReference type="Proteomes" id="UP000598996"/>
    </source>
</evidence>
<evidence type="ECO:0000313" key="8">
    <source>
        <dbReference type="EMBL" id="MBL7253194.1"/>
    </source>
</evidence>
<evidence type="ECO:0000256" key="5">
    <source>
        <dbReference type="SAM" id="MobiDB-lite"/>
    </source>
</evidence>
<feature type="compositionally biased region" description="Basic residues" evidence="5">
    <location>
        <begin position="241"/>
        <end position="263"/>
    </location>
</feature>
<evidence type="ECO:0000256" key="4">
    <source>
        <dbReference type="ARBA" id="ARBA00023172"/>
    </source>
</evidence>
<sequence>MTRRRNVDTGPVVHRTARIGLRLTRAQRQRCFGLLRSAGDVWACVLEINAWRRRRGDRPVASFYELCGLLSASGPGTFGELNTAGARSVLRRYSDAWFSAAARRKAGHSEVRYPRRRRTLMPVRWYHGTFALSGRQVRLPAARGCPPLLVRLDRTVPYPAGTVRSVTLVFDAGRLWLDVTAELPIASYRPGTARDQNRVAGVDLGIIHPYAAANPADGTALLVSGRAIRAEHRMHLADTKARRRGTARHAPGKGQKGSRRWRKMRRRARLIEARHHRRTRQALHEATTTLICWAVEQRIGTLTVGDPRDVLNKPAGRRHNLRLRQWQIGRTLQILQDKAALAGIQVHLVDERGTSSTCPNCHKRISKPRGRNMTCPHCTFAGHRDIAAAFTIATRTPGGAITPEALRCSGVVTHRRAGRHLPGAGPARRDPRRRPSRPSAPGSFGRRRPASPSVVGSRSLTLVNEDPQQRRDQPGGRSWTPH</sequence>
<proteinExistence type="inferred from homology"/>